<dbReference type="GO" id="GO:0008420">
    <property type="term" value="F:RNA polymerase II CTD heptapeptide repeat phosphatase activity"/>
    <property type="evidence" value="ECO:0007669"/>
    <property type="project" value="UniProtKB-UniRule"/>
</dbReference>
<evidence type="ECO:0000313" key="15">
    <source>
        <dbReference type="Proteomes" id="UP000095085"/>
    </source>
</evidence>
<dbReference type="GO" id="GO:0008270">
    <property type="term" value="F:zinc ion binding"/>
    <property type="evidence" value="ECO:0007669"/>
    <property type="project" value="UniProtKB-KW"/>
</dbReference>
<comment type="function">
    <text evidence="12">Putative RNA polymerase II subunit B1 C-terminal domain (CTD) phosphatase involved in RNA polymerase II transcription regulation.</text>
</comment>
<evidence type="ECO:0000313" key="14">
    <source>
        <dbReference type="EMBL" id="ODV69687.1"/>
    </source>
</evidence>
<evidence type="ECO:0000256" key="11">
    <source>
        <dbReference type="PROSITE-ProRule" id="PRU00812"/>
    </source>
</evidence>
<reference evidence="15" key="1">
    <citation type="submission" date="2016-05" db="EMBL/GenBank/DDBJ databases">
        <title>Comparative genomics of biotechnologically important yeasts.</title>
        <authorList>
            <consortium name="DOE Joint Genome Institute"/>
            <person name="Riley R."/>
            <person name="Haridas S."/>
            <person name="Wolfe K.H."/>
            <person name="Lopes M.R."/>
            <person name="Hittinger C.T."/>
            <person name="Goker M."/>
            <person name="Salamov A."/>
            <person name="Wisecaver J."/>
            <person name="Long T.M."/>
            <person name="Aerts A.L."/>
            <person name="Barry K."/>
            <person name="Choi C."/>
            <person name="Clum A."/>
            <person name="Coughlan A.Y."/>
            <person name="Deshpande S."/>
            <person name="Douglass A.P."/>
            <person name="Hanson S.J."/>
            <person name="Klenk H.-P."/>
            <person name="Labutti K."/>
            <person name="Lapidus A."/>
            <person name="Lindquist E."/>
            <person name="Lipzen A."/>
            <person name="Meier-Kolthoff J.P."/>
            <person name="Ohm R.A."/>
            <person name="Otillar R.P."/>
            <person name="Pangilinan J."/>
            <person name="Peng Y."/>
            <person name="Rokas A."/>
            <person name="Rosa C.A."/>
            <person name="Scheuner C."/>
            <person name="Sibirny A.A."/>
            <person name="Slot J.C."/>
            <person name="Stielow J.B."/>
            <person name="Sun H."/>
            <person name="Kurtzman C.P."/>
            <person name="Blackwell M."/>
            <person name="Grigoriev I.V."/>
            <person name="Jeffries T.W."/>
        </authorList>
    </citation>
    <scope>NUCLEOTIDE SEQUENCE [LARGE SCALE GENOMIC DNA]</scope>
    <source>
        <strain evidence="15">NRRL Y-1933</strain>
    </source>
</reference>
<evidence type="ECO:0000256" key="4">
    <source>
        <dbReference type="ARBA" id="ARBA00022771"/>
    </source>
</evidence>
<dbReference type="Pfam" id="PF04181">
    <property type="entry name" value="RPAP2_Rtr1"/>
    <property type="match status" value="1"/>
</dbReference>
<dbReference type="GeneID" id="30995001"/>
<dbReference type="RefSeq" id="XP_020078754.1">
    <property type="nucleotide sequence ID" value="XM_020220451.1"/>
</dbReference>
<name>A0A1E4RR05_9ASCO</name>
<dbReference type="GO" id="GO:0005737">
    <property type="term" value="C:cytoplasm"/>
    <property type="evidence" value="ECO:0007669"/>
    <property type="project" value="TreeGrafter"/>
</dbReference>
<dbReference type="GO" id="GO:0005634">
    <property type="term" value="C:nucleus"/>
    <property type="evidence" value="ECO:0007669"/>
    <property type="project" value="UniProtKB-SubCell"/>
</dbReference>
<keyword evidence="6 12" id="KW-0862">Zinc</keyword>
<evidence type="ECO:0000256" key="8">
    <source>
        <dbReference type="ARBA" id="ARBA00023242"/>
    </source>
</evidence>
<comment type="catalytic activity">
    <reaction evidence="9 12">
        <text>O-phospho-L-seryl-[protein] + H2O = L-seryl-[protein] + phosphate</text>
        <dbReference type="Rhea" id="RHEA:20629"/>
        <dbReference type="Rhea" id="RHEA-COMP:9863"/>
        <dbReference type="Rhea" id="RHEA-COMP:11604"/>
        <dbReference type="ChEBI" id="CHEBI:15377"/>
        <dbReference type="ChEBI" id="CHEBI:29999"/>
        <dbReference type="ChEBI" id="CHEBI:43474"/>
        <dbReference type="ChEBI" id="CHEBI:83421"/>
        <dbReference type="EC" id="3.1.3.16"/>
    </reaction>
</comment>
<dbReference type="PANTHER" id="PTHR14732:SF0">
    <property type="entry name" value="RNA POLYMERASE II SUBUNIT B1 CTD PHOSPHATASE RPAP2-RELATED"/>
    <property type="match status" value="1"/>
</dbReference>
<dbReference type="PROSITE" id="PS51479">
    <property type="entry name" value="ZF_RTR1"/>
    <property type="match status" value="1"/>
</dbReference>
<evidence type="ECO:0000256" key="10">
    <source>
        <dbReference type="ARBA" id="ARBA00048336"/>
    </source>
</evidence>
<dbReference type="InterPro" id="IPR007308">
    <property type="entry name" value="Rtr1/RPAP2_dom"/>
</dbReference>
<evidence type="ECO:0000256" key="12">
    <source>
        <dbReference type="RuleBase" id="RU367080"/>
    </source>
</evidence>
<sequence>MELLTVESFLPHITGLANKDTLSPGEASRLLLLITELLLDHFVDLQLLKFLSRFLTPQIYDEIIEERNIEHQCGYITCNKSPKQNVRRLSVISNGSASTLPAFASPGASATSTTKYQIYNRKPSMILPNTYLSQYCCKEHYQASLFYRNQLSLEAVFARKDIMVAPPFPAIRSWYENTITCLEEVLAKHRELKEQGKTLGEVITMMNGLSVSEDDKDTSELIKLIEDFEIVEKEGGVHGDDLDSEDETDTNAVEGYVTTNKSFGGYVV</sequence>
<evidence type="ECO:0000259" key="13">
    <source>
        <dbReference type="PROSITE" id="PS51479"/>
    </source>
</evidence>
<evidence type="ECO:0000256" key="3">
    <source>
        <dbReference type="ARBA" id="ARBA00022723"/>
    </source>
</evidence>
<evidence type="ECO:0000256" key="6">
    <source>
        <dbReference type="ARBA" id="ARBA00022833"/>
    </source>
</evidence>
<dbReference type="GO" id="GO:0043175">
    <property type="term" value="F:RNA polymerase core enzyme binding"/>
    <property type="evidence" value="ECO:0007669"/>
    <property type="project" value="UniProtKB-UniRule"/>
</dbReference>
<comment type="similarity">
    <text evidence="2 11 12">Belongs to the RPAP2 family.</text>
</comment>
<dbReference type="InterPro" id="IPR038534">
    <property type="entry name" value="Rtr1/RPAP2_sf"/>
</dbReference>
<evidence type="ECO:0000256" key="1">
    <source>
        <dbReference type="ARBA" id="ARBA00004123"/>
    </source>
</evidence>
<keyword evidence="5 12" id="KW-0378">Hydrolase</keyword>
<dbReference type="Proteomes" id="UP000095085">
    <property type="component" value="Unassembled WGS sequence"/>
</dbReference>
<dbReference type="Gene3D" id="1.25.40.820">
    <property type="match status" value="1"/>
</dbReference>
<organism evidence="14 15">
    <name type="scientific">Hyphopichia burtonii NRRL Y-1933</name>
    <dbReference type="NCBI Taxonomy" id="984485"/>
    <lineage>
        <taxon>Eukaryota</taxon>
        <taxon>Fungi</taxon>
        <taxon>Dikarya</taxon>
        <taxon>Ascomycota</taxon>
        <taxon>Saccharomycotina</taxon>
        <taxon>Pichiomycetes</taxon>
        <taxon>Debaryomycetaceae</taxon>
        <taxon>Hyphopichia</taxon>
    </lineage>
</organism>
<feature type="domain" description="RTR1-type" evidence="13">
    <location>
        <begin position="50"/>
        <end position="160"/>
    </location>
</feature>
<keyword evidence="4 12" id="KW-0863">Zinc-finger</keyword>
<protein>
    <recommendedName>
        <fullName evidence="12">RNA polymerase II subunit B1 CTD phosphatase RPAP2 homolog</fullName>
        <ecNumber evidence="12">3.1.3.16</ecNumber>
    </recommendedName>
</protein>
<accession>A0A1E4RR05</accession>
<keyword evidence="8 12" id="KW-0539">Nucleus</keyword>
<comment type="catalytic activity">
    <reaction evidence="10 12">
        <text>O-phospho-L-threonyl-[protein] + H2O = L-threonyl-[protein] + phosphate</text>
        <dbReference type="Rhea" id="RHEA:47004"/>
        <dbReference type="Rhea" id="RHEA-COMP:11060"/>
        <dbReference type="Rhea" id="RHEA-COMP:11605"/>
        <dbReference type="ChEBI" id="CHEBI:15377"/>
        <dbReference type="ChEBI" id="CHEBI:30013"/>
        <dbReference type="ChEBI" id="CHEBI:43474"/>
        <dbReference type="ChEBI" id="CHEBI:61977"/>
        <dbReference type="EC" id="3.1.3.16"/>
    </reaction>
</comment>
<dbReference type="STRING" id="984485.A0A1E4RR05"/>
<dbReference type="EMBL" id="KV454538">
    <property type="protein sequence ID" value="ODV69687.1"/>
    <property type="molecule type" value="Genomic_DNA"/>
</dbReference>
<evidence type="ECO:0000256" key="5">
    <source>
        <dbReference type="ARBA" id="ARBA00022801"/>
    </source>
</evidence>
<keyword evidence="7 12" id="KW-0904">Protein phosphatase</keyword>
<keyword evidence="15" id="KW-1185">Reference proteome</keyword>
<keyword evidence="3 12" id="KW-0479">Metal-binding</keyword>
<dbReference type="OrthoDB" id="2590500at2759"/>
<dbReference type="PANTHER" id="PTHR14732">
    <property type="entry name" value="RNA POLYMERASE II SUBUNIT B1 CTD PHOSPHATASE RPAP2-RELATED"/>
    <property type="match status" value="1"/>
</dbReference>
<evidence type="ECO:0000256" key="7">
    <source>
        <dbReference type="ARBA" id="ARBA00022912"/>
    </source>
</evidence>
<dbReference type="InterPro" id="IPR039693">
    <property type="entry name" value="Rtr1/RPAP2"/>
</dbReference>
<dbReference type="EC" id="3.1.3.16" evidence="12"/>
<evidence type="ECO:0000256" key="9">
    <source>
        <dbReference type="ARBA" id="ARBA00047761"/>
    </source>
</evidence>
<proteinExistence type="inferred from homology"/>
<dbReference type="AlphaFoldDB" id="A0A1E4RR05"/>
<evidence type="ECO:0000256" key="2">
    <source>
        <dbReference type="ARBA" id="ARBA00005676"/>
    </source>
</evidence>
<gene>
    <name evidence="14" type="ORF">HYPBUDRAFT_151347</name>
</gene>
<comment type="subcellular location">
    <subcellularLocation>
        <location evidence="1 12">Nucleus</location>
    </subcellularLocation>
</comment>